<evidence type="ECO:0000313" key="1">
    <source>
        <dbReference type="EMBL" id="MPN03759.1"/>
    </source>
</evidence>
<name>A0A645ERI0_9ZZZZ</name>
<dbReference type="EMBL" id="VSSQ01049682">
    <property type="protein sequence ID" value="MPN03759.1"/>
    <property type="molecule type" value="Genomic_DNA"/>
</dbReference>
<proteinExistence type="predicted"/>
<reference evidence="1" key="1">
    <citation type="submission" date="2019-08" db="EMBL/GenBank/DDBJ databases">
        <authorList>
            <person name="Kucharzyk K."/>
            <person name="Murdoch R.W."/>
            <person name="Higgins S."/>
            <person name="Loffler F."/>
        </authorList>
    </citation>
    <scope>NUCLEOTIDE SEQUENCE</scope>
</reference>
<comment type="caution">
    <text evidence="1">The sequence shown here is derived from an EMBL/GenBank/DDBJ whole genome shotgun (WGS) entry which is preliminary data.</text>
</comment>
<sequence length="191" mass="20213">MSRLNGQEPGLEFDDILRKGIGTVDADVATQGACGALIGAGGTAQAEIDAAGVEGLECAELLCNHQRCVIGQHDAAGTDPDGGCGGCNVTNDHRSGCAGDTRHVVMLGQPVAVIAKVLGVTGEITGVAQRDGRCAALRNGCEVEYRERNTPYHRLRLPVACHARSGHRRNGCGWIRSFLTPPHRHRCVVRR</sequence>
<accession>A0A645ERI0</accession>
<organism evidence="1">
    <name type="scientific">bioreactor metagenome</name>
    <dbReference type="NCBI Taxonomy" id="1076179"/>
    <lineage>
        <taxon>unclassified sequences</taxon>
        <taxon>metagenomes</taxon>
        <taxon>ecological metagenomes</taxon>
    </lineage>
</organism>
<gene>
    <name evidence="1" type="ORF">SDC9_150993</name>
</gene>
<dbReference type="AlphaFoldDB" id="A0A645ERI0"/>
<protein>
    <submittedName>
        <fullName evidence="1">Uncharacterized protein</fullName>
    </submittedName>
</protein>